<proteinExistence type="predicted"/>
<evidence type="ECO:0000313" key="3">
    <source>
        <dbReference type="Proteomes" id="UP000036923"/>
    </source>
</evidence>
<dbReference type="PROSITE" id="PS51257">
    <property type="entry name" value="PROKAR_LIPOPROTEIN"/>
    <property type="match status" value="1"/>
</dbReference>
<gene>
    <name evidence="2" type="ORF">Bccel_4871</name>
</gene>
<sequence precursor="true">MNTILNKKILYALAAVALIVTACVILFKSSPISPASGNINNKAMDYYRSLLESKHLTFDEEPVKRLENLSPDSRWKLEKEFDINNVIKDKKIRLEIYNNTISDNLPTGSKEATPSVIEIENMAELNGFIVDGKETFDIGLLGFTDVHSISVSERDINYDGTNEIVITSGLFHPRSKIIGFNRETQKWEIWLQTGNIDYVDFENNGVKTLTTVGTGSIAPLVNIHIWNKNHFDTIHVDQMLGYERMQLLKKDNKVYFCPDMISSKEERKAFELKDGMIKEAQDYKL</sequence>
<dbReference type="AlphaFoldDB" id="A0A0L6JVY4"/>
<accession>A0A0L6JVY4</accession>
<dbReference type="EMBL" id="LGTC01000001">
    <property type="protein sequence ID" value="KNY29597.1"/>
    <property type="molecule type" value="Genomic_DNA"/>
</dbReference>
<dbReference type="RefSeq" id="WP_036935281.1">
    <property type="nucleotide sequence ID" value="NZ_JQKC01000001.1"/>
</dbReference>
<feature type="transmembrane region" description="Helical" evidence="1">
    <location>
        <begin position="9"/>
        <end position="27"/>
    </location>
</feature>
<protein>
    <submittedName>
        <fullName evidence="2">Uncharacterized protein</fullName>
    </submittedName>
</protein>
<reference evidence="3" key="1">
    <citation type="submission" date="2015-07" db="EMBL/GenBank/DDBJ databases">
        <title>Near-Complete Genome Sequence of the Cellulolytic Bacterium Bacteroides (Pseudobacteroides) cellulosolvens ATCC 35603.</title>
        <authorList>
            <person name="Dassa B."/>
            <person name="Utturkar S.M."/>
            <person name="Klingeman D.M."/>
            <person name="Hurt R.A."/>
            <person name="Keller M."/>
            <person name="Xu J."/>
            <person name="Reddy Y.H.K."/>
            <person name="Borovok I."/>
            <person name="Grinberg I.R."/>
            <person name="Lamed R."/>
            <person name="Zhivin O."/>
            <person name="Bayer E.A."/>
            <person name="Brown S.D."/>
        </authorList>
    </citation>
    <scope>NUCLEOTIDE SEQUENCE [LARGE SCALE GENOMIC DNA]</scope>
    <source>
        <strain evidence="3">DSM 2933</strain>
    </source>
</reference>
<keyword evidence="1" id="KW-1133">Transmembrane helix</keyword>
<name>A0A0L6JVY4_9FIRM</name>
<keyword evidence="1" id="KW-0472">Membrane</keyword>
<evidence type="ECO:0000313" key="2">
    <source>
        <dbReference type="EMBL" id="KNY29597.1"/>
    </source>
</evidence>
<evidence type="ECO:0000256" key="1">
    <source>
        <dbReference type="SAM" id="Phobius"/>
    </source>
</evidence>
<keyword evidence="3" id="KW-1185">Reference proteome</keyword>
<dbReference type="Proteomes" id="UP000036923">
    <property type="component" value="Unassembled WGS sequence"/>
</dbReference>
<comment type="caution">
    <text evidence="2">The sequence shown here is derived from an EMBL/GenBank/DDBJ whole genome shotgun (WGS) entry which is preliminary data.</text>
</comment>
<organism evidence="2 3">
    <name type="scientific">Pseudobacteroides cellulosolvens ATCC 35603 = DSM 2933</name>
    <dbReference type="NCBI Taxonomy" id="398512"/>
    <lineage>
        <taxon>Bacteria</taxon>
        <taxon>Bacillati</taxon>
        <taxon>Bacillota</taxon>
        <taxon>Clostridia</taxon>
        <taxon>Eubacteriales</taxon>
        <taxon>Oscillospiraceae</taxon>
        <taxon>Pseudobacteroides</taxon>
    </lineage>
</organism>
<keyword evidence="1" id="KW-0812">Transmembrane</keyword>